<dbReference type="Proteomes" id="UP000015423">
    <property type="component" value="Chromosome"/>
</dbReference>
<proteinExistence type="predicted"/>
<dbReference type="Pfam" id="PF20218">
    <property type="entry name" value="DUF6578"/>
    <property type="match status" value="1"/>
</dbReference>
<reference evidence="2" key="1">
    <citation type="submission" date="2012-10" db="EMBL/GenBank/DDBJ databases">
        <title>The complete genome sequence of Streptomyces collinus Tu 365.</title>
        <authorList>
            <person name="Ruckert C."/>
            <person name="Szczepanowski R."/>
            <person name="Goesmann A."/>
            <person name="Pross E.K."/>
            <person name="Musiol E.M."/>
            <person name="Blin K."/>
            <person name="Wohlleben W."/>
            <person name="Puhler A."/>
            <person name="Weber T."/>
            <person name="Kalinowski J."/>
        </authorList>
    </citation>
    <scope>NUCLEOTIDE SEQUENCE [LARGE SCALE GENOMIC DNA]</scope>
    <source>
        <strain evidence="2">DSM 40733 / Tue 365</strain>
    </source>
</reference>
<dbReference type="EMBL" id="CP006259">
    <property type="protein sequence ID" value="AGS69197.1"/>
    <property type="molecule type" value="Genomic_DNA"/>
</dbReference>
<reference evidence="1 2" key="2">
    <citation type="journal article" date="2013" name="J. Biotechnol.">
        <title>Complete genome sequence of the kirromycin producer Streptomyces collinus Tu 365 consisting of a linear chromosome and two linear plasmids.</title>
        <authorList>
            <person name="Ruckert C."/>
            <person name="Szczepanowski R."/>
            <person name="Albersmeier A."/>
            <person name="Goesmann A."/>
            <person name="Iftime D."/>
            <person name="Musiol E.M."/>
            <person name="Blin K."/>
            <person name="Wohlleben W."/>
            <person name="Puhler A."/>
            <person name="Kalinowski J."/>
            <person name="Weber T."/>
        </authorList>
    </citation>
    <scope>NUCLEOTIDE SEQUENCE [LARGE SCALE GENOMIC DNA]</scope>
    <source>
        <strain evidence="2">DSM 40733 / Tue 365</strain>
    </source>
</reference>
<dbReference type="eggNOG" id="ENOG5031FXR">
    <property type="taxonomic scope" value="Bacteria"/>
</dbReference>
<keyword evidence="2" id="KW-1185">Reference proteome</keyword>
<name>S5VF58_STRC3</name>
<gene>
    <name evidence="1" type="ORF">B446_11875</name>
</gene>
<dbReference type="STRING" id="1214242.B446_11875"/>
<dbReference type="KEGG" id="sci:B446_11875"/>
<organism evidence="1 2">
    <name type="scientific">Streptomyces collinus (strain DSM 40733 / Tue 365)</name>
    <dbReference type="NCBI Taxonomy" id="1214242"/>
    <lineage>
        <taxon>Bacteria</taxon>
        <taxon>Bacillati</taxon>
        <taxon>Actinomycetota</taxon>
        <taxon>Actinomycetes</taxon>
        <taxon>Kitasatosporales</taxon>
        <taxon>Streptomycetaceae</taxon>
        <taxon>Streptomyces</taxon>
    </lineage>
</organism>
<evidence type="ECO:0000313" key="2">
    <source>
        <dbReference type="Proteomes" id="UP000015423"/>
    </source>
</evidence>
<protein>
    <submittedName>
        <fullName evidence="1">Uncharacterized protein</fullName>
    </submittedName>
</protein>
<dbReference type="PATRIC" id="fig|1214242.5.peg.2437"/>
<dbReference type="HOGENOM" id="CLU_099463_0_0_11"/>
<dbReference type="RefSeq" id="WP_020939671.1">
    <property type="nucleotide sequence ID" value="NC_021985.1"/>
</dbReference>
<accession>S5VF58</accession>
<evidence type="ECO:0000313" key="1">
    <source>
        <dbReference type="EMBL" id="AGS69197.1"/>
    </source>
</evidence>
<sequence>MALMKVFYEDWQMECCGSPFDVGEEVAWKLVAYDGEDRRHGAEAWVENHGGPDRETVGGVRAIDLVHQEFLAHHDPRAAEAAELADVPPGTLVFRSTGRRLKPVPGPPTLEPVRSCPRWFNAFEEEEQPPRRVPFRVRRAVGVLVALEVSDATPHRPGDRP</sequence>
<dbReference type="AlphaFoldDB" id="S5VF58"/>
<dbReference type="InterPro" id="IPR046485">
    <property type="entry name" value="DUF6578"/>
</dbReference>